<dbReference type="eggNOG" id="COG0412">
    <property type="taxonomic scope" value="Bacteria"/>
</dbReference>
<dbReference type="AlphaFoldDB" id="A0A081BD27"/>
<evidence type="ECO:0000259" key="1">
    <source>
        <dbReference type="Pfam" id="PF01738"/>
    </source>
</evidence>
<dbReference type="SUPFAM" id="SSF53474">
    <property type="entry name" value="alpha/beta-Hydrolases"/>
    <property type="match status" value="1"/>
</dbReference>
<comment type="caution">
    <text evidence="2">The sequence shown here is derived from an EMBL/GenBank/DDBJ whole genome shotgun (WGS) entry which is preliminary data.</text>
</comment>
<accession>A0A081BD27</accession>
<dbReference type="Proteomes" id="UP000028702">
    <property type="component" value="Unassembled WGS sequence"/>
</dbReference>
<organism evidence="2 3">
    <name type="scientific">Tepidicaulis marinus</name>
    <dbReference type="NCBI Taxonomy" id="1333998"/>
    <lineage>
        <taxon>Bacteria</taxon>
        <taxon>Pseudomonadati</taxon>
        <taxon>Pseudomonadota</taxon>
        <taxon>Alphaproteobacteria</taxon>
        <taxon>Hyphomicrobiales</taxon>
        <taxon>Parvibaculaceae</taxon>
        <taxon>Tepidicaulis</taxon>
    </lineage>
</organism>
<proteinExistence type="predicted"/>
<dbReference type="STRING" id="1333998.M2A_2444"/>
<gene>
    <name evidence="2" type="ORF">M2A_2444</name>
</gene>
<keyword evidence="3" id="KW-1185">Reference proteome</keyword>
<dbReference type="PANTHER" id="PTHR46623">
    <property type="entry name" value="CARBOXYMETHYLENEBUTENOLIDASE-RELATED"/>
    <property type="match status" value="1"/>
</dbReference>
<protein>
    <submittedName>
        <fullName evidence="2">Dienelactone hydrolase</fullName>
    </submittedName>
</protein>
<keyword evidence="2" id="KW-0378">Hydrolase</keyword>
<evidence type="ECO:0000313" key="3">
    <source>
        <dbReference type="Proteomes" id="UP000028702"/>
    </source>
</evidence>
<reference evidence="2 3" key="1">
    <citation type="submission" date="2014-07" db="EMBL/GenBank/DDBJ databases">
        <title>Tepidicaulis marinum gen. nov., sp. nov., a novel marine bacterium denitrifying nitrate to nitrous oxide strictly under microaerobic conditions.</title>
        <authorList>
            <person name="Takeuchi M."/>
            <person name="Yamagishi T."/>
            <person name="Kamagata Y."/>
            <person name="Oshima K."/>
            <person name="Hattori M."/>
            <person name="Katayama T."/>
            <person name="Hanada S."/>
            <person name="Tamaki H."/>
            <person name="Marumo K."/>
            <person name="Maeda H."/>
            <person name="Nedachi M."/>
            <person name="Iwasaki W."/>
            <person name="Suwa Y."/>
            <person name="Sakata S."/>
        </authorList>
    </citation>
    <scope>NUCLEOTIDE SEQUENCE [LARGE SCALE GENOMIC DNA]</scope>
    <source>
        <strain evidence="2 3">MA2</strain>
    </source>
</reference>
<dbReference type="RefSeq" id="WP_045447880.1">
    <property type="nucleotide sequence ID" value="NZ_BBIO01000013.1"/>
</dbReference>
<dbReference type="InterPro" id="IPR002925">
    <property type="entry name" value="Dienelactn_hydro"/>
</dbReference>
<dbReference type="Pfam" id="PF01738">
    <property type="entry name" value="DLH"/>
    <property type="match status" value="1"/>
</dbReference>
<dbReference type="InterPro" id="IPR029058">
    <property type="entry name" value="AB_hydrolase_fold"/>
</dbReference>
<evidence type="ECO:0000313" key="2">
    <source>
        <dbReference type="EMBL" id="GAK45945.1"/>
    </source>
</evidence>
<dbReference type="PANTHER" id="PTHR46623:SF6">
    <property type="entry name" value="ALPHA_BETA-HYDROLASES SUPERFAMILY PROTEIN"/>
    <property type="match status" value="1"/>
</dbReference>
<name>A0A081BD27_9HYPH</name>
<dbReference type="Gene3D" id="3.40.50.1820">
    <property type="entry name" value="alpha/beta hydrolase"/>
    <property type="match status" value="1"/>
</dbReference>
<dbReference type="InterPro" id="IPR051049">
    <property type="entry name" value="Dienelactone_hydrolase-like"/>
</dbReference>
<feature type="domain" description="Dienelactone hydrolase" evidence="1">
    <location>
        <begin position="19"/>
        <end position="224"/>
    </location>
</feature>
<dbReference type="GO" id="GO:0016787">
    <property type="term" value="F:hydrolase activity"/>
    <property type="evidence" value="ECO:0007669"/>
    <property type="project" value="UniProtKB-KW"/>
</dbReference>
<dbReference type="EMBL" id="BBIO01000013">
    <property type="protein sequence ID" value="GAK45945.1"/>
    <property type="molecule type" value="Genomic_DNA"/>
</dbReference>
<sequence length="225" mass="25377">MTHKGSMSTIKGSGGDELAAYFVEAEGTRKGGLVLIQEIFGVTDHIKELCDGFAADGYDVIAPSMYDRDFKNWQAEYTEEGMQQSIKLAQGTGLTYAKGDVQAAIDFLKERGNERVHITGYCYGGSVAWFAACNCEGLTSAVGYYGRLIMEMDTQKPRCPTMLHFGEKDKSIPIDWVRKFKEERPDITVHIYDADHGFNSDRRQHYDPEATKLARERTLEWFEKA</sequence>